<dbReference type="GO" id="GO:0006302">
    <property type="term" value="P:double-strand break repair"/>
    <property type="evidence" value="ECO:0007669"/>
    <property type="project" value="InterPro"/>
</dbReference>
<evidence type="ECO:0000256" key="2">
    <source>
        <dbReference type="SAM" id="MobiDB-lite"/>
    </source>
</evidence>
<evidence type="ECO:0000313" key="4">
    <source>
        <dbReference type="EMBL" id="SVA27306.1"/>
    </source>
</evidence>
<feature type="coiled-coil region" evidence="1">
    <location>
        <begin position="656"/>
        <end position="690"/>
    </location>
</feature>
<dbReference type="InterPro" id="IPR038729">
    <property type="entry name" value="Rad50/SbcC_AAA"/>
</dbReference>
<accession>A0A381UGH3</accession>
<protein>
    <recommendedName>
        <fullName evidence="3">Rad50/SbcC-type AAA domain-containing protein</fullName>
    </recommendedName>
</protein>
<dbReference type="PANTHER" id="PTHR32114">
    <property type="entry name" value="ABC TRANSPORTER ABCH.3"/>
    <property type="match status" value="1"/>
</dbReference>
<proteinExistence type="predicted"/>
<organism evidence="4">
    <name type="scientific">marine metagenome</name>
    <dbReference type="NCBI Taxonomy" id="408172"/>
    <lineage>
        <taxon>unclassified sequences</taxon>
        <taxon>metagenomes</taxon>
        <taxon>ecological metagenomes</taxon>
    </lineage>
</organism>
<feature type="coiled-coil region" evidence="1">
    <location>
        <begin position="229"/>
        <end position="287"/>
    </location>
</feature>
<dbReference type="Pfam" id="PF13476">
    <property type="entry name" value="AAA_23"/>
    <property type="match status" value="1"/>
</dbReference>
<dbReference type="SUPFAM" id="SSF75712">
    <property type="entry name" value="Rad50 coiled-coil Zn hook"/>
    <property type="match status" value="1"/>
</dbReference>
<feature type="domain" description="Rad50/SbcC-type AAA" evidence="3">
    <location>
        <begin position="5"/>
        <end position="214"/>
    </location>
</feature>
<feature type="compositionally biased region" description="Basic and acidic residues" evidence="2">
    <location>
        <begin position="635"/>
        <end position="645"/>
    </location>
</feature>
<evidence type="ECO:0000259" key="3">
    <source>
        <dbReference type="Pfam" id="PF13476"/>
    </source>
</evidence>
<evidence type="ECO:0000256" key="1">
    <source>
        <dbReference type="SAM" id="Coils"/>
    </source>
</evidence>
<feature type="region of interest" description="Disordered" evidence="2">
    <location>
        <begin position="622"/>
        <end position="646"/>
    </location>
</feature>
<dbReference type="PANTHER" id="PTHR32114:SF2">
    <property type="entry name" value="ABC TRANSPORTER ABCH.3"/>
    <property type="match status" value="1"/>
</dbReference>
<dbReference type="Gene3D" id="3.40.50.300">
    <property type="entry name" value="P-loop containing nucleotide triphosphate hydrolases"/>
    <property type="match status" value="2"/>
</dbReference>
<dbReference type="SUPFAM" id="SSF52540">
    <property type="entry name" value="P-loop containing nucleoside triphosphate hydrolases"/>
    <property type="match status" value="1"/>
</dbReference>
<dbReference type="Pfam" id="PF13558">
    <property type="entry name" value="SbcC_Walker_B"/>
    <property type="match status" value="1"/>
</dbReference>
<dbReference type="Gene3D" id="1.10.287.510">
    <property type="entry name" value="Helix hairpin bin"/>
    <property type="match status" value="1"/>
</dbReference>
<feature type="non-terminal residue" evidence="4">
    <location>
        <position position="844"/>
    </location>
</feature>
<feature type="coiled-coil region" evidence="1">
    <location>
        <begin position="371"/>
        <end position="412"/>
    </location>
</feature>
<gene>
    <name evidence="4" type="ORF">METZ01_LOCUS80160</name>
</gene>
<sequence length="844" mass="95856">LIPLRLTLENFMCYRQGLPTLNLENVHVACLSGDNGNGKTALLDSITWVLWGKARARTQEELIHQGQTSMSVELDFLANDQEYRVTRLHSRSRGSGSGKTELNLAVLNGNQPTSIMGNTIRDTEQQIINLLHMDYDTFVSTSYLRQGDADRFTKSNPADRKQILADVLSLDYYQELETAAKEKARESQIQIDRNETALEIHSSELSDKESVTDVINKTNATIELITPQVNVLEEQLTKLSAIIENTSRDRNQSETFKSSLALAVKEIKQAEEQESTLSLELLELENLISRSDEITEGKANLDQNSKELGKIEQNLRSVRDLEKKSAAISQAIAVEDERITVELGILRTRLDSEMLPAVAEIPDIKQVIINLEHALKALKIQETELRSIEAKISLLEKEKNQLDLENVSLMSQMTETRKRFDLLQESDASCPVCNQNLAEKGKDHLQNELKLVGEKSKKSYEINSLKISELQDVLTNQSEIATGKRKLIQEEGNQHNAGIISSKTKLTHLGKIEQEVAAIRNTIKSIESKKVTNDFSVENRKELNFLQSQIKKIGYDEQTHKSLLDNETNYQKYRQLYSQLENAENRRIEINKFSASNQILIQNRKEQVSIWNKELEQIDTRLQQSQESSQMSQEVSRDLKSKRSELQSSVSQRDILKNRLLTIEQTEAEVKKLRKSINSHKQEKDSYDELTAAFGRNGIQAFMIERSVPQIQEIANELLSKLTDNRMAIKLELRDGRLDRLTGVPSEELDIRVSDEVGTRSYETFSGGESFRIDFALRIALSKLLASRSGAPLPILFIDEGFGSQDSKGQERLTEAIQSVQTEFEKIIVITHVEQMKESFEEHI</sequence>
<name>A0A381UGH3_9ZZZZ</name>
<reference evidence="4" key="1">
    <citation type="submission" date="2018-05" db="EMBL/GenBank/DDBJ databases">
        <authorList>
            <person name="Lanie J.A."/>
            <person name="Ng W.-L."/>
            <person name="Kazmierczak K.M."/>
            <person name="Andrzejewski T.M."/>
            <person name="Davidsen T.M."/>
            <person name="Wayne K.J."/>
            <person name="Tettelin H."/>
            <person name="Glass J.I."/>
            <person name="Rusch D."/>
            <person name="Podicherti R."/>
            <person name="Tsui H.-C.T."/>
            <person name="Winkler M.E."/>
        </authorList>
    </citation>
    <scope>NUCLEOTIDE SEQUENCE</scope>
</reference>
<dbReference type="GO" id="GO:0016887">
    <property type="term" value="F:ATP hydrolysis activity"/>
    <property type="evidence" value="ECO:0007669"/>
    <property type="project" value="InterPro"/>
</dbReference>
<dbReference type="AlphaFoldDB" id="A0A381UGH3"/>
<keyword evidence="1" id="KW-0175">Coiled coil</keyword>
<feature type="non-terminal residue" evidence="4">
    <location>
        <position position="1"/>
    </location>
</feature>
<dbReference type="InterPro" id="IPR027417">
    <property type="entry name" value="P-loop_NTPase"/>
</dbReference>
<feature type="compositionally biased region" description="Low complexity" evidence="2">
    <location>
        <begin position="623"/>
        <end position="634"/>
    </location>
</feature>
<dbReference type="EMBL" id="UINC01006401">
    <property type="protein sequence ID" value="SVA27306.1"/>
    <property type="molecule type" value="Genomic_DNA"/>
</dbReference>